<protein>
    <submittedName>
        <fullName evidence="2">Uncharacterized protein</fullName>
    </submittedName>
</protein>
<dbReference type="EMBL" id="VVIM01000005">
    <property type="protein sequence ID" value="KAB0799147.1"/>
    <property type="molecule type" value="Genomic_DNA"/>
</dbReference>
<reference evidence="2 3" key="1">
    <citation type="journal article" date="2018" name="Elife">
        <title>Firefly genomes illuminate parallel origins of bioluminescence in beetles.</title>
        <authorList>
            <person name="Fallon T.R."/>
            <person name="Lower S.E."/>
            <person name="Chang C.H."/>
            <person name="Bessho-Uehara M."/>
            <person name="Martin G.J."/>
            <person name="Bewick A.J."/>
            <person name="Behringer M."/>
            <person name="Debat H.J."/>
            <person name="Wong I."/>
            <person name="Day J.C."/>
            <person name="Suvorov A."/>
            <person name="Silva C.J."/>
            <person name="Stanger-Hall K.F."/>
            <person name="Hall D.W."/>
            <person name="Schmitz R.J."/>
            <person name="Nelson D.R."/>
            <person name="Lewis S.M."/>
            <person name="Shigenobu S."/>
            <person name="Bybee S.M."/>
            <person name="Larracuente A.M."/>
            <person name="Oba Y."/>
            <person name="Weng J.K."/>
        </authorList>
    </citation>
    <scope>NUCLEOTIDE SEQUENCE [LARGE SCALE GENOMIC DNA]</scope>
    <source>
        <strain evidence="2">1611_PpyrPB1</strain>
        <tissue evidence="2">Whole body</tissue>
    </source>
</reference>
<evidence type="ECO:0000313" key="3">
    <source>
        <dbReference type="Proteomes" id="UP000327044"/>
    </source>
</evidence>
<dbReference type="InParanoid" id="A0A5N4AP93"/>
<dbReference type="Proteomes" id="UP000327044">
    <property type="component" value="Unassembled WGS sequence"/>
</dbReference>
<gene>
    <name evidence="2" type="ORF">PPYR_07027</name>
</gene>
<keyword evidence="1" id="KW-0175">Coiled coil</keyword>
<sequence>MRFSNANNWAFLKAPPVQYVHLLNSKFASNSLYFKGKSLSIICGALHWLRDHNERERNELELQIQTIEEAKSKLDADKNNDWIKTQTEEIELNYKLNKLKLQQNSIADYDRRIAKLCSKKASSAPSKFEKLSESVVDDEKITEKLEDDDLLLEDAVVESDEESSDESDCNKYEPVKVIMALVCFALLSVLPTDAVKLLPKNSRQI</sequence>
<feature type="coiled-coil region" evidence="1">
    <location>
        <begin position="50"/>
        <end position="80"/>
    </location>
</feature>
<comment type="caution">
    <text evidence="2">The sequence shown here is derived from an EMBL/GenBank/DDBJ whole genome shotgun (WGS) entry which is preliminary data.</text>
</comment>
<name>A0A5N4AP93_PHOPY</name>
<accession>A0A5N4AP93</accession>
<evidence type="ECO:0000256" key="1">
    <source>
        <dbReference type="SAM" id="Coils"/>
    </source>
</evidence>
<proteinExistence type="predicted"/>
<evidence type="ECO:0000313" key="2">
    <source>
        <dbReference type="EMBL" id="KAB0799147.1"/>
    </source>
</evidence>
<organism evidence="2 3">
    <name type="scientific">Photinus pyralis</name>
    <name type="common">Common eastern firefly</name>
    <name type="synonym">Lampyris pyralis</name>
    <dbReference type="NCBI Taxonomy" id="7054"/>
    <lineage>
        <taxon>Eukaryota</taxon>
        <taxon>Metazoa</taxon>
        <taxon>Ecdysozoa</taxon>
        <taxon>Arthropoda</taxon>
        <taxon>Hexapoda</taxon>
        <taxon>Insecta</taxon>
        <taxon>Pterygota</taxon>
        <taxon>Neoptera</taxon>
        <taxon>Endopterygota</taxon>
        <taxon>Coleoptera</taxon>
        <taxon>Polyphaga</taxon>
        <taxon>Elateriformia</taxon>
        <taxon>Elateroidea</taxon>
        <taxon>Lampyridae</taxon>
        <taxon>Lampyrinae</taxon>
        <taxon>Photinus</taxon>
    </lineage>
</organism>
<dbReference type="AlphaFoldDB" id="A0A5N4AP93"/>
<keyword evidence="3" id="KW-1185">Reference proteome</keyword>